<feature type="transmembrane region" description="Helical" evidence="6">
    <location>
        <begin position="270"/>
        <end position="288"/>
    </location>
</feature>
<organism evidence="8 9">
    <name type="scientific">Algicella marina</name>
    <dbReference type="NCBI Taxonomy" id="2683284"/>
    <lineage>
        <taxon>Bacteria</taxon>
        <taxon>Pseudomonadati</taxon>
        <taxon>Pseudomonadota</taxon>
        <taxon>Alphaproteobacteria</taxon>
        <taxon>Rhodobacterales</taxon>
        <taxon>Paracoccaceae</taxon>
        <taxon>Algicella</taxon>
    </lineage>
</organism>
<comment type="subcellular location">
    <subcellularLocation>
        <location evidence="1">Membrane</location>
        <topology evidence="1">Multi-pass membrane protein</topology>
    </subcellularLocation>
</comment>
<dbReference type="SUPFAM" id="SSF103481">
    <property type="entry name" value="Multidrug resistance efflux transporter EmrE"/>
    <property type="match status" value="2"/>
</dbReference>
<dbReference type="Pfam" id="PF00892">
    <property type="entry name" value="EamA"/>
    <property type="match status" value="2"/>
</dbReference>
<accession>A0A6P1SW75</accession>
<feature type="transmembrane region" description="Helical" evidence="6">
    <location>
        <begin position="245"/>
        <end position="264"/>
    </location>
</feature>
<evidence type="ECO:0000313" key="8">
    <source>
        <dbReference type="EMBL" id="QHQ34017.1"/>
    </source>
</evidence>
<comment type="similarity">
    <text evidence="2">Belongs to the drug/metabolite transporter (DMT) superfamily. 10 TMS drug/metabolite exporter (DME) (TC 2.A.7.3) family.</text>
</comment>
<dbReference type="AlphaFoldDB" id="A0A6P1SW75"/>
<evidence type="ECO:0000256" key="5">
    <source>
        <dbReference type="ARBA" id="ARBA00023136"/>
    </source>
</evidence>
<gene>
    <name evidence="8" type="ORF">GO499_01860</name>
</gene>
<dbReference type="KEGG" id="amaq:GO499_01860"/>
<keyword evidence="4 6" id="KW-1133">Transmembrane helix</keyword>
<dbReference type="Proteomes" id="UP000464495">
    <property type="component" value="Chromosome"/>
</dbReference>
<keyword evidence="5 6" id="KW-0472">Membrane</keyword>
<protein>
    <submittedName>
        <fullName evidence="8">EamA family transporter</fullName>
    </submittedName>
</protein>
<feature type="transmembrane region" description="Helical" evidence="6">
    <location>
        <begin position="123"/>
        <end position="144"/>
    </location>
</feature>
<proteinExistence type="inferred from homology"/>
<feature type="transmembrane region" description="Helical" evidence="6">
    <location>
        <begin position="39"/>
        <end position="60"/>
    </location>
</feature>
<dbReference type="InterPro" id="IPR037185">
    <property type="entry name" value="EmrE-like"/>
</dbReference>
<evidence type="ECO:0000256" key="2">
    <source>
        <dbReference type="ARBA" id="ARBA00009853"/>
    </source>
</evidence>
<feature type="domain" description="EamA" evidence="7">
    <location>
        <begin position="158"/>
        <end position="287"/>
    </location>
</feature>
<name>A0A6P1SW75_9RHOB</name>
<dbReference type="InterPro" id="IPR000620">
    <property type="entry name" value="EamA_dom"/>
</dbReference>
<feature type="transmembrane region" description="Helical" evidence="6">
    <location>
        <begin position="99"/>
        <end position="116"/>
    </location>
</feature>
<feature type="domain" description="EamA" evidence="7">
    <location>
        <begin position="11"/>
        <end position="139"/>
    </location>
</feature>
<dbReference type="GO" id="GO:0016020">
    <property type="term" value="C:membrane"/>
    <property type="evidence" value="ECO:0007669"/>
    <property type="project" value="UniProtKB-SubCell"/>
</dbReference>
<feature type="transmembrane region" description="Helical" evidence="6">
    <location>
        <begin position="156"/>
        <end position="176"/>
    </location>
</feature>
<dbReference type="PANTHER" id="PTHR22911:SF6">
    <property type="entry name" value="SOLUTE CARRIER FAMILY 35 MEMBER G1"/>
    <property type="match status" value="1"/>
</dbReference>
<keyword evidence="9" id="KW-1185">Reference proteome</keyword>
<evidence type="ECO:0000256" key="3">
    <source>
        <dbReference type="ARBA" id="ARBA00022692"/>
    </source>
</evidence>
<keyword evidence="3 6" id="KW-0812">Transmembrane</keyword>
<dbReference type="PANTHER" id="PTHR22911">
    <property type="entry name" value="ACYL-MALONYL CONDENSING ENZYME-RELATED"/>
    <property type="match status" value="1"/>
</dbReference>
<feature type="transmembrane region" description="Helical" evidence="6">
    <location>
        <begin position="72"/>
        <end position="93"/>
    </location>
</feature>
<evidence type="ECO:0000256" key="4">
    <source>
        <dbReference type="ARBA" id="ARBA00022989"/>
    </source>
</evidence>
<evidence type="ECO:0000256" key="1">
    <source>
        <dbReference type="ARBA" id="ARBA00004141"/>
    </source>
</evidence>
<feature type="transmembrane region" description="Helical" evidence="6">
    <location>
        <begin position="214"/>
        <end position="233"/>
    </location>
</feature>
<feature type="transmembrane region" description="Helical" evidence="6">
    <location>
        <begin position="188"/>
        <end position="208"/>
    </location>
</feature>
<evidence type="ECO:0000259" key="7">
    <source>
        <dbReference type="Pfam" id="PF00892"/>
    </source>
</evidence>
<dbReference type="RefSeq" id="WP_161860588.1">
    <property type="nucleotide sequence ID" value="NZ_CP046620.1"/>
</dbReference>
<evidence type="ECO:0000313" key="9">
    <source>
        <dbReference type="Proteomes" id="UP000464495"/>
    </source>
</evidence>
<evidence type="ECO:0000256" key="6">
    <source>
        <dbReference type="SAM" id="Phobius"/>
    </source>
</evidence>
<sequence length="308" mass="32792">MNPLRSIGFKVLSVAFFVAMATCIKYAAAHGVPPGQSVFYRSFFAMPVIVVWLLMQHNLAHGLETKNPFGHLWRGLVGVSAMACNFTALGLLPLPEATAIGYAAPLLIVVFAAMFLGEEVRLFRLSAVFFGLIGVMVILQPRLSVTSFDAASKGEAVGALIALMGAVMAALAQVFVRKLVHTETTPAIVFYFSLSSTVLALVTVPFGWVWPGLGVGLVLILSGLLGGVGQILLTSAYRGAPTSVIAPFEYVSMLIAIAVGYFLFTEVPTSQTLTGAGLIMAAGLFIIWRERKLGLERGRARPAMTPQG</sequence>
<dbReference type="EMBL" id="CP046620">
    <property type="protein sequence ID" value="QHQ34017.1"/>
    <property type="molecule type" value="Genomic_DNA"/>
</dbReference>
<reference evidence="8 9" key="1">
    <citation type="submission" date="2019-12" db="EMBL/GenBank/DDBJ databases">
        <title>Complete genome sequence of Algicella marina strain 9Alg 56(T) isolated from the red alga Tichocarpus crinitus.</title>
        <authorList>
            <person name="Kim S.-G."/>
            <person name="Nedashkovskaya O.I."/>
        </authorList>
    </citation>
    <scope>NUCLEOTIDE SEQUENCE [LARGE SCALE GENOMIC DNA]</scope>
    <source>
        <strain evidence="8 9">9Alg 56</strain>
    </source>
</reference>